<dbReference type="PANTHER" id="PTHR13018:SF53">
    <property type="entry name" value="DUF221 DOMAIN PROTEIN"/>
    <property type="match status" value="1"/>
</dbReference>
<feature type="domain" description="CSC1/OSCA1-like 7TM region" evidence="9">
    <location>
        <begin position="526"/>
        <end position="626"/>
    </location>
</feature>
<organism evidence="12 13">
    <name type="scientific">Monilinia fructigena</name>
    <dbReference type="NCBI Taxonomy" id="38457"/>
    <lineage>
        <taxon>Eukaryota</taxon>
        <taxon>Fungi</taxon>
        <taxon>Dikarya</taxon>
        <taxon>Ascomycota</taxon>
        <taxon>Pezizomycotina</taxon>
        <taxon>Leotiomycetes</taxon>
        <taxon>Helotiales</taxon>
        <taxon>Sclerotiniaceae</taxon>
        <taxon>Monilinia</taxon>
    </lineage>
</organism>
<evidence type="ECO:0000256" key="1">
    <source>
        <dbReference type="ARBA" id="ARBA00004141"/>
    </source>
</evidence>
<evidence type="ECO:0000256" key="5">
    <source>
        <dbReference type="ARBA" id="ARBA00022989"/>
    </source>
</evidence>
<dbReference type="AlphaFoldDB" id="A0A395IJA9"/>
<dbReference type="PANTHER" id="PTHR13018">
    <property type="entry name" value="PROBABLE MEMBRANE PROTEIN DUF221-RELATED"/>
    <property type="match status" value="1"/>
</dbReference>
<evidence type="ECO:0000313" key="13">
    <source>
        <dbReference type="Proteomes" id="UP000249056"/>
    </source>
</evidence>
<dbReference type="Pfam" id="PF14703">
    <property type="entry name" value="PHM7_cyt"/>
    <property type="match status" value="1"/>
</dbReference>
<evidence type="ECO:0000256" key="4">
    <source>
        <dbReference type="ARBA" id="ARBA00022692"/>
    </source>
</evidence>
<keyword evidence="5 8" id="KW-1133">Transmembrane helix</keyword>
<evidence type="ECO:0000256" key="8">
    <source>
        <dbReference type="SAM" id="Phobius"/>
    </source>
</evidence>
<dbReference type="InterPro" id="IPR045122">
    <property type="entry name" value="Csc1-like"/>
</dbReference>
<keyword evidence="13" id="KW-1185">Reference proteome</keyword>
<evidence type="ECO:0000259" key="9">
    <source>
        <dbReference type="Pfam" id="PF02714"/>
    </source>
</evidence>
<evidence type="ECO:0000256" key="3">
    <source>
        <dbReference type="ARBA" id="ARBA00022448"/>
    </source>
</evidence>
<feature type="region of interest" description="Disordered" evidence="7">
    <location>
        <begin position="22"/>
        <end position="45"/>
    </location>
</feature>
<dbReference type="OrthoDB" id="1076608at2759"/>
<evidence type="ECO:0000256" key="6">
    <source>
        <dbReference type="ARBA" id="ARBA00023136"/>
    </source>
</evidence>
<evidence type="ECO:0000259" key="11">
    <source>
        <dbReference type="Pfam" id="PF14703"/>
    </source>
</evidence>
<gene>
    <name evidence="12" type="ORF">DID88_000610</name>
</gene>
<dbReference type="Proteomes" id="UP000249056">
    <property type="component" value="Unassembled WGS sequence"/>
</dbReference>
<dbReference type="InterPro" id="IPR027815">
    <property type="entry name" value="CSC1/OSCA1-like_cyt"/>
</dbReference>
<feature type="region of interest" description="Disordered" evidence="7">
    <location>
        <begin position="298"/>
        <end position="331"/>
    </location>
</feature>
<feature type="domain" description="CSC1/OSCA1-like cytosolic" evidence="11">
    <location>
        <begin position="225"/>
        <end position="513"/>
    </location>
</feature>
<feature type="transmembrane region" description="Helical" evidence="8">
    <location>
        <begin position="180"/>
        <end position="200"/>
    </location>
</feature>
<feature type="transmembrane region" description="Helical" evidence="8">
    <location>
        <begin position="527"/>
        <end position="553"/>
    </location>
</feature>
<name>A0A395IJA9_9HELO</name>
<comment type="subcellular location">
    <subcellularLocation>
        <location evidence="1">Membrane</location>
        <topology evidence="1">Multi-pass membrane protein</topology>
    </subcellularLocation>
</comment>
<keyword evidence="3" id="KW-0813">Transport</keyword>
<comment type="similarity">
    <text evidence="2">Belongs to the CSC1 (TC 1.A.17) family.</text>
</comment>
<feature type="transmembrane region" description="Helical" evidence="8">
    <location>
        <begin position="573"/>
        <end position="597"/>
    </location>
</feature>
<sequence length="642" mass="72157">MAILSVISEGLRLEFRRELNQSSDPRVGSSRDNSTSSTLTAAATGSNSSSFSALFSTLIPVGVFSAVCTILFLVLRKKFPRVYSPRTFLSSLEPHERSAELPSGWFNWVKPFFNTPDEAVLNQSSLDGYLFLRFLKIMCVICLIGSGLVFPVLIPLHVLGGAGNEQLDQLSFGNVTNPKIYYVHAFLAWLFFGFILYTVSRECVYYINLRQAYLLHPYYAKRLSSRTVLFTCVPQQNLDEAKLRKIFGDAVKHIWIPRETGELQDLVDERNQTAYRLERAETTLIKIANKERNRALKHGHPDLESSVGMNSVQETKQSSTGTDNRRPSLIRRSADVVPRDIGISEVPMSPHDTLIGSNSIPIDGQEKETTINEIAMSQTDSQATTSEECSTIPALKWGDNGYGMAGPPPGVSGSIASQWIPHNWRPTHRPLSNYGRSVDTIKWTRNRLKEIAPQISKLRRNHRQGKVKPLPAAFIEFDTQVNAQSAYQTLSHHRAFHMTPHINGIRPHEIVWESLRMKWWERIMRGFAIQGFVACMVIFWSVPCALIGIVSNINFLTTKVPFLHWINKLPSSILGLITGLLPALALTFLMALVPVILRGCARQAGIPSYSMIELYTQSAYFVFQVVTSISCNNHYFCRFGSI</sequence>
<accession>A0A395IJA9</accession>
<reference evidence="12 13" key="1">
    <citation type="submission" date="2018-06" db="EMBL/GenBank/DDBJ databases">
        <title>Genome Sequence of the Brown Rot Fungal Pathogen Monilinia fructigena.</title>
        <authorList>
            <person name="Landi L."/>
            <person name="De Miccolis Angelini R.M."/>
            <person name="Pollastro S."/>
            <person name="Abate D."/>
            <person name="Faretra F."/>
            <person name="Romanazzi G."/>
        </authorList>
    </citation>
    <scope>NUCLEOTIDE SEQUENCE [LARGE SCALE GENOMIC DNA]</scope>
    <source>
        <strain evidence="12 13">Mfrg269</strain>
    </source>
</reference>
<evidence type="ECO:0000256" key="2">
    <source>
        <dbReference type="ARBA" id="ARBA00007779"/>
    </source>
</evidence>
<protein>
    <recommendedName>
        <fullName evidence="14">CSC1/OSCA1-like 7TM region domain-containing protein</fullName>
    </recommendedName>
</protein>
<feature type="compositionally biased region" description="Polar residues" evidence="7">
    <location>
        <begin position="307"/>
        <end position="322"/>
    </location>
</feature>
<dbReference type="EMBL" id="QKRW01000045">
    <property type="protein sequence ID" value="RAL59984.1"/>
    <property type="molecule type" value="Genomic_DNA"/>
</dbReference>
<feature type="domain" description="CSC1/OSCA1-like N-terminal transmembrane" evidence="10">
    <location>
        <begin position="54"/>
        <end position="202"/>
    </location>
</feature>
<dbReference type="GO" id="GO:0005227">
    <property type="term" value="F:calcium-activated cation channel activity"/>
    <property type="evidence" value="ECO:0007669"/>
    <property type="project" value="InterPro"/>
</dbReference>
<feature type="compositionally biased region" description="Low complexity" evidence="7">
    <location>
        <begin position="33"/>
        <end position="45"/>
    </location>
</feature>
<proteinExistence type="inferred from homology"/>
<evidence type="ECO:0000313" key="12">
    <source>
        <dbReference type="EMBL" id="RAL59984.1"/>
    </source>
</evidence>
<dbReference type="GO" id="GO:0005886">
    <property type="term" value="C:plasma membrane"/>
    <property type="evidence" value="ECO:0007669"/>
    <property type="project" value="TreeGrafter"/>
</dbReference>
<evidence type="ECO:0000259" key="10">
    <source>
        <dbReference type="Pfam" id="PF13967"/>
    </source>
</evidence>
<evidence type="ECO:0000256" key="7">
    <source>
        <dbReference type="SAM" id="MobiDB-lite"/>
    </source>
</evidence>
<keyword evidence="4 8" id="KW-0812">Transmembrane</keyword>
<dbReference type="InterPro" id="IPR032880">
    <property type="entry name" value="CSC1/OSCA1-like_N"/>
</dbReference>
<feature type="transmembrane region" description="Helical" evidence="8">
    <location>
        <begin position="53"/>
        <end position="75"/>
    </location>
</feature>
<keyword evidence="6 8" id="KW-0472">Membrane</keyword>
<comment type="caution">
    <text evidence="12">The sequence shown here is derived from an EMBL/GenBank/DDBJ whole genome shotgun (WGS) entry which is preliminary data.</text>
</comment>
<dbReference type="Pfam" id="PF13967">
    <property type="entry name" value="RSN1_TM"/>
    <property type="match status" value="1"/>
</dbReference>
<evidence type="ECO:0008006" key="14">
    <source>
        <dbReference type="Google" id="ProtNLM"/>
    </source>
</evidence>
<dbReference type="InterPro" id="IPR003864">
    <property type="entry name" value="CSC1/OSCA1-like_7TM"/>
</dbReference>
<feature type="transmembrane region" description="Helical" evidence="8">
    <location>
        <begin position="134"/>
        <end position="160"/>
    </location>
</feature>
<dbReference type="Pfam" id="PF02714">
    <property type="entry name" value="RSN1_7TM"/>
    <property type="match status" value="1"/>
</dbReference>